<dbReference type="EMBL" id="FOVC01000003">
    <property type="protein sequence ID" value="SFN20532.1"/>
    <property type="molecule type" value="Genomic_DNA"/>
</dbReference>
<evidence type="ECO:0000313" key="1">
    <source>
        <dbReference type="EMBL" id="SFN20532.1"/>
    </source>
</evidence>
<organism evidence="1 2">
    <name type="scientific">Izhakiella capsodis</name>
    <dbReference type="NCBI Taxonomy" id="1367852"/>
    <lineage>
        <taxon>Bacteria</taxon>
        <taxon>Pseudomonadati</taxon>
        <taxon>Pseudomonadota</taxon>
        <taxon>Gammaproteobacteria</taxon>
        <taxon>Enterobacterales</taxon>
        <taxon>Erwiniaceae</taxon>
        <taxon>Izhakiella</taxon>
    </lineage>
</organism>
<name>A0A1I4X4F4_9GAMM</name>
<dbReference type="STRING" id="1367852.SAMN05216516_103279"/>
<dbReference type="Proteomes" id="UP000242222">
    <property type="component" value="Unassembled WGS sequence"/>
</dbReference>
<dbReference type="OrthoDB" id="9760715at2"/>
<protein>
    <submittedName>
        <fullName evidence="1">Uncharacterized protein</fullName>
    </submittedName>
</protein>
<proteinExistence type="predicted"/>
<accession>A0A1I4X4F4</accession>
<dbReference type="AlphaFoldDB" id="A0A1I4X4F4"/>
<dbReference type="RefSeq" id="WP_092876699.1">
    <property type="nucleotide sequence ID" value="NZ_FOVC01000003.1"/>
</dbReference>
<reference evidence="2" key="1">
    <citation type="submission" date="2016-10" db="EMBL/GenBank/DDBJ databases">
        <authorList>
            <person name="Varghese N."/>
            <person name="Submissions S."/>
        </authorList>
    </citation>
    <scope>NUCLEOTIDE SEQUENCE [LARGE SCALE GENOMIC DNA]</scope>
    <source>
        <strain evidence="2">N6PO6</strain>
    </source>
</reference>
<sequence>MRQIFPFTHAYQTSFFPELNGLDIDAQNNAAKAVKCQQTARSAIYTDVKGSGSEIHDATSWRLSPTGRLETHSKIIESAESTRQIQAGQIIRYLFVAANTVNERIMQPHASKPEVQDIWPKAVASRSLK</sequence>
<evidence type="ECO:0000313" key="2">
    <source>
        <dbReference type="Proteomes" id="UP000242222"/>
    </source>
</evidence>
<keyword evidence="2" id="KW-1185">Reference proteome</keyword>
<gene>
    <name evidence="1" type="ORF">SAMN05216516_103279</name>
</gene>